<keyword evidence="4 5" id="KW-0234">DNA repair</keyword>
<dbReference type="NCBIfam" id="NF002003">
    <property type="entry name" value="PRK00802.1-3"/>
    <property type="match status" value="1"/>
</dbReference>
<dbReference type="Pfam" id="PF02245">
    <property type="entry name" value="Pur_DNA_glyco"/>
    <property type="match status" value="1"/>
</dbReference>
<dbReference type="SUPFAM" id="SSF50486">
    <property type="entry name" value="FMT C-terminal domain-like"/>
    <property type="match status" value="1"/>
</dbReference>
<evidence type="ECO:0000313" key="6">
    <source>
        <dbReference type="EMBL" id="PKR91052.1"/>
    </source>
</evidence>
<dbReference type="NCBIfam" id="TIGR00567">
    <property type="entry name" value="3mg"/>
    <property type="match status" value="1"/>
</dbReference>
<evidence type="ECO:0000256" key="4">
    <source>
        <dbReference type="ARBA" id="ARBA00023204"/>
    </source>
</evidence>
<dbReference type="CDD" id="cd00540">
    <property type="entry name" value="AAG"/>
    <property type="match status" value="1"/>
</dbReference>
<evidence type="ECO:0000256" key="3">
    <source>
        <dbReference type="ARBA" id="ARBA00022801"/>
    </source>
</evidence>
<keyword evidence="2 5" id="KW-0227">DNA damage</keyword>
<evidence type="ECO:0000256" key="5">
    <source>
        <dbReference type="HAMAP-Rule" id="MF_00527"/>
    </source>
</evidence>
<gene>
    <name evidence="6" type="ORF">CXZ10_01640</name>
</gene>
<dbReference type="InterPro" id="IPR036995">
    <property type="entry name" value="MPG_sf"/>
</dbReference>
<dbReference type="GO" id="GO:0003905">
    <property type="term" value="F:alkylbase DNA N-glycosylase activity"/>
    <property type="evidence" value="ECO:0007669"/>
    <property type="project" value="InterPro"/>
</dbReference>
<dbReference type="PANTHER" id="PTHR10429:SF0">
    <property type="entry name" value="DNA-3-METHYLADENINE GLYCOSYLASE"/>
    <property type="match status" value="1"/>
</dbReference>
<evidence type="ECO:0000313" key="7">
    <source>
        <dbReference type="Proteomes" id="UP000233491"/>
    </source>
</evidence>
<dbReference type="PANTHER" id="PTHR10429">
    <property type="entry name" value="DNA-3-METHYLADENINE GLYCOSYLASE"/>
    <property type="match status" value="1"/>
</dbReference>
<dbReference type="Gene3D" id="3.10.300.10">
    <property type="entry name" value="Methylpurine-DNA glycosylase (MPG)"/>
    <property type="match status" value="1"/>
</dbReference>
<dbReference type="GO" id="GO:0003677">
    <property type="term" value="F:DNA binding"/>
    <property type="evidence" value="ECO:0007669"/>
    <property type="project" value="InterPro"/>
</dbReference>
<keyword evidence="7" id="KW-1185">Reference proteome</keyword>
<dbReference type="AlphaFoldDB" id="A0A2N3M2H2"/>
<dbReference type="Proteomes" id="UP000233491">
    <property type="component" value="Unassembled WGS sequence"/>
</dbReference>
<evidence type="ECO:0000256" key="2">
    <source>
        <dbReference type="ARBA" id="ARBA00022763"/>
    </source>
</evidence>
<comment type="caution">
    <text evidence="6">The sequence shown here is derived from an EMBL/GenBank/DDBJ whole genome shotgun (WGS) entry which is preliminary data.</text>
</comment>
<proteinExistence type="inferred from homology"/>
<dbReference type="InterPro" id="IPR003180">
    <property type="entry name" value="MPG"/>
</dbReference>
<keyword evidence="3 5" id="KW-0378">Hydrolase</keyword>
<protein>
    <recommendedName>
        <fullName evidence="5">Putative 3-methyladenine DNA glycosylase</fullName>
        <ecNumber evidence="5">3.2.2.-</ecNumber>
    </recommendedName>
</protein>
<dbReference type="InterPro" id="IPR011034">
    <property type="entry name" value="Formyl_transferase-like_C_sf"/>
</dbReference>
<sequence>MASLAPLPAVELAPLLIGATFLVDGVGGIIVETEAYEADDPASHSFSGERPRNRAMFGPPLTAYVYRSYGVHWCFNIVTGPVGHGAAVLLRAIEPTVGLAAMAERRRTAEPRLLASGPGRLTEALGITIAHNGLPLDAPPFELIPREGTPDIVNGPRIGITKAADHPWRFGLKGSPFVSRPFR</sequence>
<dbReference type="OrthoDB" id="9794313at2"/>
<dbReference type="HAMAP" id="MF_00527">
    <property type="entry name" value="3MGH"/>
    <property type="match status" value="1"/>
</dbReference>
<evidence type="ECO:0000256" key="1">
    <source>
        <dbReference type="ARBA" id="ARBA00009232"/>
    </source>
</evidence>
<dbReference type="EMBL" id="PJNW01000002">
    <property type="protein sequence ID" value="PKR91052.1"/>
    <property type="molecule type" value="Genomic_DNA"/>
</dbReference>
<dbReference type="GO" id="GO:0006284">
    <property type="term" value="P:base-excision repair"/>
    <property type="evidence" value="ECO:0007669"/>
    <property type="project" value="InterPro"/>
</dbReference>
<name>A0A2N3M2H2_9HYPH</name>
<organism evidence="6 7">
    <name type="scientific">Pleomorphomonas diazotrophica</name>
    <dbReference type="NCBI Taxonomy" id="1166257"/>
    <lineage>
        <taxon>Bacteria</taxon>
        <taxon>Pseudomonadati</taxon>
        <taxon>Pseudomonadota</taxon>
        <taxon>Alphaproteobacteria</taxon>
        <taxon>Hyphomicrobiales</taxon>
        <taxon>Pleomorphomonadaceae</taxon>
        <taxon>Pleomorphomonas</taxon>
    </lineage>
</organism>
<dbReference type="EC" id="3.2.2.-" evidence="5"/>
<comment type="similarity">
    <text evidence="1 5">Belongs to the DNA glycosylase MPG family.</text>
</comment>
<accession>A0A2N3M2H2</accession>
<reference evidence="6 7" key="1">
    <citation type="submission" date="2017-12" db="EMBL/GenBank/DDBJ databases">
        <title>Anaerobic carbon monoxide metabolism by Pleomorphomonas carboxyditropha sp. nov., a new mesophilic hydrogenogenic carboxidotroph.</title>
        <authorList>
            <person name="Esquivel-Elizondo S."/>
            <person name="Krajmalnik-Brown R."/>
        </authorList>
    </citation>
    <scope>NUCLEOTIDE SEQUENCE [LARGE SCALE GENOMIC DNA]</scope>
    <source>
        <strain evidence="6 7">R5-392</strain>
    </source>
</reference>